<evidence type="ECO:0000259" key="6">
    <source>
        <dbReference type="Pfam" id="PF26049"/>
    </source>
</evidence>
<dbReference type="GO" id="GO:0003676">
    <property type="term" value="F:nucleic acid binding"/>
    <property type="evidence" value="ECO:0007669"/>
    <property type="project" value="InterPro"/>
</dbReference>
<dbReference type="PROSITE" id="PS00092">
    <property type="entry name" value="N6_MTASE"/>
    <property type="match status" value="1"/>
</dbReference>
<dbReference type="InterPro" id="IPR046977">
    <property type="entry name" value="RsmC/RlmG"/>
</dbReference>
<dbReference type="PANTHER" id="PTHR47816">
    <property type="entry name" value="RIBOSOMAL RNA SMALL SUBUNIT METHYLTRANSFERASE C"/>
    <property type="match status" value="1"/>
</dbReference>
<evidence type="ECO:0000256" key="1">
    <source>
        <dbReference type="ARBA" id="ARBA00022490"/>
    </source>
</evidence>
<evidence type="ECO:0000313" key="7">
    <source>
        <dbReference type="EMBL" id="RUR01648.1"/>
    </source>
</evidence>
<dbReference type="Pfam" id="PF05175">
    <property type="entry name" value="MTS"/>
    <property type="match status" value="1"/>
</dbReference>
<dbReference type="SUPFAM" id="SSF53335">
    <property type="entry name" value="S-adenosyl-L-methionine-dependent methyltransferases"/>
    <property type="match status" value="1"/>
</dbReference>
<evidence type="ECO:0000259" key="5">
    <source>
        <dbReference type="Pfam" id="PF05175"/>
    </source>
</evidence>
<dbReference type="InterPro" id="IPR002052">
    <property type="entry name" value="DNA_methylase_N6_adenine_CS"/>
</dbReference>
<dbReference type="RefSeq" id="WP_127049393.1">
    <property type="nucleotide sequence ID" value="NZ_RZGZ01000002.1"/>
</dbReference>
<dbReference type="Gene3D" id="3.40.50.150">
    <property type="entry name" value="Vaccinia Virus protein VP39"/>
    <property type="match status" value="2"/>
</dbReference>
<dbReference type="InterPro" id="IPR007848">
    <property type="entry name" value="Small_mtfrase_dom"/>
</dbReference>
<evidence type="ECO:0000256" key="4">
    <source>
        <dbReference type="ARBA" id="ARBA00022679"/>
    </source>
</evidence>
<dbReference type="InterPro" id="IPR058679">
    <property type="entry name" value="RlmG_N"/>
</dbReference>
<keyword evidence="4 7" id="KW-0808">Transferase</keyword>
<gene>
    <name evidence="7" type="ORF">ELQ94_09240</name>
</gene>
<dbReference type="CDD" id="cd02440">
    <property type="entry name" value="AdoMet_MTases"/>
    <property type="match status" value="1"/>
</dbReference>
<feature type="domain" description="RlmG N-terminal" evidence="6">
    <location>
        <begin position="5"/>
        <end position="177"/>
    </location>
</feature>
<dbReference type="InterPro" id="IPR029063">
    <property type="entry name" value="SAM-dependent_MTases_sf"/>
</dbReference>
<keyword evidence="3 7" id="KW-0489">Methyltransferase</keyword>
<proteinExistence type="predicted"/>
<evidence type="ECO:0000256" key="3">
    <source>
        <dbReference type="ARBA" id="ARBA00022603"/>
    </source>
</evidence>
<dbReference type="PANTHER" id="PTHR47816:SF5">
    <property type="entry name" value="RIBOSOMAL RNA LARGE SUBUNIT METHYLTRANSFERASE G"/>
    <property type="match status" value="1"/>
</dbReference>
<keyword evidence="1" id="KW-0963">Cytoplasm</keyword>
<sequence length="376" mass="39817">MPFDFTALRRFPDVEAPNLQAFDASDRLVLDESAAALAGIEPGELTVIGDDYGALSLGAIALHGARRVRVQQDALSGELAIRGNAERLGLEGELVVGGLDAALVDGARVVLLQLPRSLDALDEIAGLVARHAHPDVVLFAGGRVKHMTLAMNEVLSRHFGDVQASLARQKSRVLVARSPRAETQESPWPRQRRDESLDVEVVAHGSAFAGARVDVGTRFLLEHIDRLSEGARTALDLGCGTGVIAALVAKRRPDLSMIASDQSAAAVASARATADANGVGDRVRVVRDDAASEIPAGSIDLVLLNPPFHMGNTVHAGIAEKLFAAAGRVLAPGGELWTVWNTPLGYRAALERHVGPTRQIARNAKFTVTLSTPRPS</sequence>
<keyword evidence="8" id="KW-1185">Reference proteome</keyword>
<protein>
    <submittedName>
        <fullName evidence="7">Methyltransferase domain-containing protein</fullName>
    </submittedName>
</protein>
<evidence type="ECO:0000256" key="2">
    <source>
        <dbReference type="ARBA" id="ARBA00022552"/>
    </source>
</evidence>
<name>A0A3S0Y0W3_9MICO</name>
<keyword evidence="2" id="KW-0698">rRNA processing</keyword>
<dbReference type="EMBL" id="RZGZ01000002">
    <property type="protein sequence ID" value="RUR01648.1"/>
    <property type="molecule type" value="Genomic_DNA"/>
</dbReference>
<dbReference type="GO" id="GO:0006364">
    <property type="term" value="P:rRNA processing"/>
    <property type="evidence" value="ECO:0007669"/>
    <property type="project" value="UniProtKB-KW"/>
</dbReference>
<organism evidence="7 8">
    <name type="scientific">Labedella endophytica</name>
    <dbReference type="NCBI Taxonomy" id="1523160"/>
    <lineage>
        <taxon>Bacteria</taxon>
        <taxon>Bacillati</taxon>
        <taxon>Actinomycetota</taxon>
        <taxon>Actinomycetes</taxon>
        <taxon>Micrococcales</taxon>
        <taxon>Microbacteriaceae</taxon>
        <taxon>Labedella</taxon>
    </lineage>
</organism>
<evidence type="ECO:0000313" key="8">
    <source>
        <dbReference type="Proteomes" id="UP000274909"/>
    </source>
</evidence>
<accession>A0A3S0Y0W3</accession>
<dbReference type="Pfam" id="PF26049">
    <property type="entry name" value="RLMG_N"/>
    <property type="match status" value="1"/>
</dbReference>
<comment type="caution">
    <text evidence="7">The sequence shown here is derived from an EMBL/GenBank/DDBJ whole genome shotgun (WGS) entry which is preliminary data.</text>
</comment>
<dbReference type="Proteomes" id="UP000274909">
    <property type="component" value="Unassembled WGS sequence"/>
</dbReference>
<dbReference type="GO" id="GO:0032259">
    <property type="term" value="P:methylation"/>
    <property type="evidence" value="ECO:0007669"/>
    <property type="project" value="UniProtKB-KW"/>
</dbReference>
<dbReference type="GO" id="GO:0008170">
    <property type="term" value="F:N-methyltransferase activity"/>
    <property type="evidence" value="ECO:0007669"/>
    <property type="project" value="UniProtKB-ARBA"/>
</dbReference>
<reference evidence="7 8" key="1">
    <citation type="submission" date="2018-12" db="EMBL/GenBank/DDBJ databases">
        <authorList>
            <person name="Li F."/>
        </authorList>
    </citation>
    <scope>NUCLEOTIDE SEQUENCE [LARGE SCALE GENOMIC DNA]</scope>
    <source>
        <strain evidence="7 8">EGI 6500705</strain>
    </source>
</reference>
<dbReference type="OrthoDB" id="29650at2"/>
<dbReference type="AlphaFoldDB" id="A0A3S0Y0W3"/>
<feature type="domain" description="Methyltransferase small" evidence="5">
    <location>
        <begin position="199"/>
        <end position="369"/>
    </location>
</feature>
<dbReference type="GO" id="GO:0008757">
    <property type="term" value="F:S-adenosylmethionine-dependent methyltransferase activity"/>
    <property type="evidence" value="ECO:0007669"/>
    <property type="project" value="InterPro"/>
</dbReference>